<evidence type="ECO:0000313" key="1">
    <source>
        <dbReference type="EMBL" id="CDW27151.1"/>
    </source>
</evidence>
<dbReference type="AlphaFoldDB" id="A0A0K2TNY4"/>
<name>A0A0K2TNY4_LEPSM</name>
<protein>
    <submittedName>
        <fullName evidence="1">Uncharacterized protein</fullName>
    </submittedName>
</protein>
<reference evidence="1" key="1">
    <citation type="submission" date="2014-05" db="EMBL/GenBank/DDBJ databases">
        <authorList>
            <person name="Chronopoulou M."/>
        </authorList>
    </citation>
    <scope>NUCLEOTIDE SEQUENCE</scope>
    <source>
        <tissue evidence="1">Whole organism</tissue>
    </source>
</reference>
<sequence>KYLVRRIFRLNHFFPTGVGLNELFYQKNQNTKCQHIPKTVGQSGVIDSLRTLHALSAYNVVIYVD</sequence>
<organism evidence="1">
    <name type="scientific">Lepeophtheirus salmonis</name>
    <name type="common">Salmon louse</name>
    <name type="synonym">Caligus salmonis</name>
    <dbReference type="NCBI Taxonomy" id="72036"/>
    <lineage>
        <taxon>Eukaryota</taxon>
        <taxon>Metazoa</taxon>
        <taxon>Ecdysozoa</taxon>
        <taxon>Arthropoda</taxon>
        <taxon>Crustacea</taxon>
        <taxon>Multicrustacea</taxon>
        <taxon>Hexanauplia</taxon>
        <taxon>Copepoda</taxon>
        <taxon>Siphonostomatoida</taxon>
        <taxon>Caligidae</taxon>
        <taxon>Lepeophtheirus</taxon>
    </lineage>
</organism>
<dbReference type="EMBL" id="HACA01009790">
    <property type="protein sequence ID" value="CDW27151.1"/>
    <property type="molecule type" value="Transcribed_RNA"/>
</dbReference>
<proteinExistence type="predicted"/>
<accession>A0A0K2TNY4</accession>
<feature type="non-terminal residue" evidence="1">
    <location>
        <position position="1"/>
    </location>
</feature>